<dbReference type="Proteomes" id="UP000008782">
    <property type="component" value="Unassembled WGS sequence"/>
</dbReference>
<reference evidence="4" key="1">
    <citation type="journal article" date="2012" name="Nat. Genet.">
        <title>Lifestyle transitions in plant pathogenic Colletotrichum fungi deciphered by genome and transcriptome analyses.</title>
        <authorList>
            <person name="O'Connell R.J."/>
            <person name="Thon M.R."/>
            <person name="Hacquard S."/>
            <person name="Amyotte S.G."/>
            <person name="Kleemann J."/>
            <person name="Torres M.F."/>
            <person name="Damm U."/>
            <person name="Buiate E.A."/>
            <person name="Epstein L."/>
            <person name="Alkan N."/>
            <person name="Altmueller J."/>
            <person name="Alvarado-Balderrama L."/>
            <person name="Bauser C.A."/>
            <person name="Becker C."/>
            <person name="Birren B.W."/>
            <person name="Chen Z."/>
            <person name="Choi J."/>
            <person name="Crouch J.A."/>
            <person name="Duvick J.P."/>
            <person name="Farman M.A."/>
            <person name="Gan P."/>
            <person name="Heiman D."/>
            <person name="Henrissat B."/>
            <person name="Howard R.J."/>
            <person name="Kabbage M."/>
            <person name="Koch C."/>
            <person name="Kracher B."/>
            <person name="Kubo Y."/>
            <person name="Law A.D."/>
            <person name="Lebrun M.-H."/>
            <person name="Lee Y.-H."/>
            <person name="Miyara I."/>
            <person name="Moore N."/>
            <person name="Neumann U."/>
            <person name="Nordstroem K."/>
            <person name="Panaccione D.G."/>
            <person name="Panstruga R."/>
            <person name="Place M."/>
            <person name="Proctor R.H."/>
            <person name="Prusky D."/>
            <person name="Rech G."/>
            <person name="Reinhardt R."/>
            <person name="Rollins J.A."/>
            <person name="Rounsley S."/>
            <person name="Schardl C.L."/>
            <person name="Schwartz D.C."/>
            <person name="Shenoy N."/>
            <person name="Shirasu K."/>
            <person name="Sikhakolli U.R."/>
            <person name="Stueber K."/>
            <person name="Sukno S.A."/>
            <person name="Sweigard J.A."/>
            <person name="Takano Y."/>
            <person name="Takahara H."/>
            <person name="Trail F."/>
            <person name="van der Does H.C."/>
            <person name="Voll L.M."/>
            <person name="Will I."/>
            <person name="Young S."/>
            <person name="Zeng Q."/>
            <person name="Zhang J."/>
            <person name="Zhou S."/>
            <person name="Dickman M.B."/>
            <person name="Schulze-Lefert P."/>
            <person name="Ver Loren van Themaat E."/>
            <person name="Ma L.-J."/>
            <person name="Vaillancourt L.J."/>
        </authorList>
    </citation>
    <scope>NUCLEOTIDE SEQUENCE [LARGE SCALE GENOMIC DNA]</scope>
    <source>
        <strain evidence="4">M1.001 / M2 / FGSC 10212</strain>
    </source>
</reference>
<dbReference type="Gene3D" id="3.30.70.100">
    <property type="match status" value="1"/>
</dbReference>
<evidence type="ECO:0000313" key="4">
    <source>
        <dbReference type="Proteomes" id="UP000008782"/>
    </source>
</evidence>
<dbReference type="AlphaFoldDB" id="E3QUN1"/>
<accession>E3QUN1</accession>
<gene>
    <name evidence="3" type="ORF">GLRG_09713</name>
</gene>
<dbReference type="InterPro" id="IPR011008">
    <property type="entry name" value="Dimeric_a/b-barrel"/>
</dbReference>
<dbReference type="eggNOG" id="ENOG502S8V9">
    <property type="taxonomic scope" value="Eukaryota"/>
</dbReference>
<name>E3QUN1_COLGM</name>
<dbReference type="GO" id="GO:0016491">
    <property type="term" value="F:oxidoreductase activity"/>
    <property type="evidence" value="ECO:0007669"/>
    <property type="project" value="InterPro"/>
</dbReference>
<dbReference type="RefSeq" id="XP_008098589.1">
    <property type="nucleotide sequence ID" value="XM_008100398.1"/>
</dbReference>
<dbReference type="Pfam" id="PF07110">
    <property type="entry name" value="EthD"/>
    <property type="match status" value="1"/>
</dbReference>
<dbReference type="OrthoDB" id="2519291at2759"/>
<organism evidence="4">
    <name type="scientific">Colletotrichum graminicola (strain M1.001 / M2 / FGSC 10212)</name>
    <name type="common">Maize anthracnose fungus</name>
    <name type="synonym">Glomerella graminicola</name>
    <dbReference type="NCBI Taxonomy" id="645133"/>
    <lineage>
        <taxon>Eukaryota</taxon>
        <taxon>Fungi</taxon>
        <taxon>Dikarya</taxon>
        <taxon>Ascomycota</taxon>
        <taxon>Pezizomycotina</taxon>
        <taxon>Sordariomycetes</taxon>
        <taxon>Hypocreomycetidae</taxon>
        <taxon>Glomerellales</taxon>
        <taxon>Glomerellaceae</taxon>
        <taxon>Colletotrichum</taxon>
        <taxon>Colletotrichum graminicola species complex</taxon>
    </lineage>
</organism>
<dbReference type="VEuPathDB" id="FungiDB:GLRG_09713"/>
<proteinExistence type="inferred from homology"/>
<evidence type="ECO:0000256" key="1">
    <source>
        <dbReference type="ARBA" id="ARBA00005986"/>
    </source>
</evidence>
<sequence length="128" mass="14671">MRLPCIANVTAVGVKMLLFARRRQDLTPTQFHDYYENTHMPLLKNLSGDVFPLSHTRSYVIRDEPDFLARVVLGEQSDFVFDSMAILTWKDEAHFNATFTVYGDDNVGKKIAEDEENFIEWGKAVLVA</sequence>
<dbReference type="InterPro" id="IPR009799">
    <property type="entry name" value="EthD_dom"/>
</dbReference>
<dbReference type="EMBL" id="GG697381">
    <property type="protein sequence ID" value="EFQ34569.1"/>
    <property type="molecule type" value="Genomic_DNA"/>
</dbReference>
<keyword evidence="4" id="KW-1185">Reference proteome</keyword>
<comment type="similarity">
    <text evidence="1">Belongs to the tpcK family.</text>
</comment>
<dbReference type="SUPFAM" id="SSF54909">
    <property type="entry name" value="Dimeric alpha+beta barrel"/>
    <property type="match status" value="1"/>
</dbReference>
<evidence type="ECO:0000259" key="2">
    <source>
        <dbReference type="Pfam" id="PF07110"/>
    </source>
</evidence>
<evidence type="ECO:0000313" key="3">
    <source>
        <dbReference type="EMBL" id="EFQ34569.1"/>
    </source>
</evidence>
<dbReference type="GeneID" id="24415078"/>
<dbReference type="STRING" id="645133.E3QUN1"/>
<protein>
    <submittedName>
        <fullName evidence="3">HypE protein</fullName>
    </submittedName>
</protein>
<feature type="domain" description="EthD" evidence="2">
    <location>
        <begin position="23"/>
        <end position="120"/>
    </location>
</feature>
<dbReference type="HOGENOM" id="CLU_115019_2_2_1"/>